<dbReference type="EMBL" id="LCRD01000002">
    <property type="protein sequence ID" value="KKW30829.1"/>
    <property type="molecule type" value="Genomic_DNA"/>
</dbReference>
<dbReference type="Proteomes" id="UP000034846">
    <property type="component" value="Unassembled WGS sequence"/>
</dbReference>
<protein>
    <submittedName>
        <fullName evidence="1">Uncharacterized protein</fullName>
    </submittedName>
</protein>
<comment type="caution">
    <text evidence="1">The sequence shown here is derived from an EMBL/GenBank/DDBJ whole genome shotgun (WGS) entry which is preliminary data.</text>
</comment>
<gene>
    <name evidence="1" type="ORF">UY72_C0002G0004</name>
</gene>
<proteinExistence type="predicted"/>
<reference evidence="1 2" key="1">
    <citation type="journal article" date="2015" name="Nature">
        <title>rRNA introns, odd ribosomes, and small enigmatic genomes across a large radiation of phyla.</title>
        <authorList>
            <person name="Brown C.T."/>
            <person name="Hug L.A."/>
            <person name="Thomas B.C."/>
            <person name="Sharon I."/>
            <person name="Castelle C.J."/>
            <person name="Singh A."/>
            <person name="Wilkins M.J."/>
            <person name="Williams K.H."/>
            <person name="Banfield J.F."/>
        </authorList>
    </citation>
    <scope>NUCLEOTIDE SEQUENCE [LARGE SCALE GENOMIC DNA]</scope>
</reference>
<accession>A0A0G2AED6</accession>
<dbReference type="AlphaFoldDB" id="A0A0G2AED6"/>
<organism evidence="1 2">
    <name type="scientific">Candidatus Uhrbacteria bacterium GW2011_GWD2_52_7</name>
    <dbReference type="NCBI Taxonomy" id="1618989"/>
    <lineage>
        <taxon>Bacteria</taxon>
        <taxon>Candidatus Uhriibacteriota</taxon>
    </lineage>
</organism>
<sequence>MRFYGIVLLLDKESSIEAAVVNRRLHDISSDPPIQLRFNERMCVLADEESLMRVFDEDVGDVVGSWPHISLVHKALGDTTDVLRLVRAIREAVVPLKMRRIVGGFTSYQPRGRYIFRMSSMSKPLINLHLAVAHAASSIDGDCRMPLPDDLEGLDVMEWERYGWLHAGANYRYPHITIGHVPEEHVPLAMSRMPGAKRDPALRDMHSGDIWSSSRIGIGPLGPHGTLERLIASISL</sequence>
<name>A0A0G2AED6_9BACT</name>
<evidence type="ECO:0000313" key="1">
    <source>
        <dbReference type="EMBL" id="KKW30829.1"/>
    </source>
</evidence>
<evidence type="ECO:0000313" key="2">
    <source>
        <dbReference type="Proteomes" id="UP000034846"/>
    </source>
</evidence>